<evidence type="ECO:0000313" key="3">
    <source>
        <dbReference type="EMBL" id="SES71639.1"/>
    </source>
</evidence>
<reference evidence="4" key="1">
    <citation type="submission" date="2016-10" db="EMBL/GenBank/DDBJ databases">
        <authorList>
            <person name="Varghese N."/>
            <person name="Submissions S."/>
        </authorList>
    </citation>
    <scope>NUCLEOTIDE SEQUENCE [LARGE SCALE GENOMIC DNA]</scope>
    <source>
        <strain evidence="4">CGMCC 1.3566</strain>
    </source>
</reference>
<dbReference type="PANTHER" id="PTHR43630">
    <property type="entry name" value="POLY-BETA-1,6-N-ACETYL-D-GLUCOSAMINE SYNTHASE"/>
    <property type="match status" value="1"/>
</dbReference>
<dbReference type="OrthoDB" id="9815923at2"/>
<dbReference type="GO" id="GO:0016740">
    <property type="term" value="F:transferase activity"/>
    <property type="evidence" value="ECO:0007669"/>
    <property type="project" value="UniProtKB-KW"/>
</dbReference>
<dbReference type="SMART" id="SM00028">
    <property type="entry name" value="TPR"/>
    <property type="match status" value="5"/>
</dbReference>
<dbReference type="PANTHER" id="PTHR43630:SF2">
    <property type="entry name" value="GLYCOSYLTRANSFERASE"/>
    <property type="match status" value="1"/>
</dbReference>
<keyword evidence="3" id="KW-0808">Transferase</keyword>
<dbReference type="SUPFAM" id="SSF52540">
    <property type="entry name" value="P-loop containing nucleoside triphosphate hydrolases"/>
    <property type="match status" value="1"/>
</dbReference>
<dbReference type="SUPFAM" id="SSF48452">
    <property type="entry name" value="TPR-like"/>
    <property type="match status" value="2"/>
</dbReference>
<dbReference type="Pfam" id="PF14559">
    <property type="entry name" value="TPR_19"/>
    <property type="match status" value="1"/>
</dbReference>
<dbReference type="STRING" id="237682.SAMN05421676_101264"/>
<feature type="repeat" description="TPR" evidence="1">
    <location>
        <begin position="711"/>
        <end position="744"/>
    </location>
</feature>
<dbReference type="InterPro" id="IPR027417">
    <property type="entry name" value="P-loop_NTPase"/>
</dbReference>
<dbReference type="Pfam" id="PF13469">
    <property type="entry name" value="Sulfotransfer_3"/>
    <property type="match status" value="1"/>
</dbReference>
<organism evidence="3 4">
    <name type="scientific">Salinibacillus kushneri</name>
    <dbReference type="NCBI Taxonomy" id="237682"/>
    <lineage>
        <taxon>Bacteria</taxon>
        <taxon>Bacillati</taxon>
        <taxon>Bacillota</taxon>
        <taxon>Bacilli</taxon>
        <taxon>Bacillales</taxon>
        <taxon>Bacillaceae</taxon>
        <taxon>Salinibacillus</taxon>
    </lineage>
</organism>
<dbReference type="Pfam" id="PF13174">
    <property type="entry name" value="TPR_6"/>
    <property type="match status" value="1"/>
</dbReference>
<protein>
    <submittedName>
        <fullName evidence="3">Glycosyltransferase involved in cell wall bisynthesis</fullName>
    </submittedName>
</protein>
<dbReference type="Gene3D" id="3.40.50.300">
    <property type="entry name" value="P-loop containing nucleotide triphosphate hydrolases"/>
    <property type="match status" value="1"/>
</dbReference>
<dbReference type="InterPro" id="IPR019734">
    <property type="entry name" value="TPR_rpt"/>
</dbReference>
<dbReference type="InterPro" id="IPR011990">
    <property type="entry name" value="TPR-like_helical_dom_sf"/>
</dbReference>
<dbReference type="InterPro" id="IPR029044">
    <property type="entry name" value="Nucleotide-diphossugar_trans"/>
</dbReference>
<dbReference type="Pfam" id="PF00535">
    <property type="entry name" value="Glycos_transf_2"/>
    <property type="match status" value="1"/>
</dbReference>
<evidence type="ECO:0000256" key="1">
    <source>
        <dbReference type="PROSITE-ProRule" id="PRU00339"/>
    </source>
</evidence>
<keyword evidence="1" id="KW-0802">TPR repeat</keyword>
<dbReference type="Gene3D" id="1.25.40.10">
    <property type="entry name" value="Tetratricopeptide repeat domain"/>
    <property type="match status" value="2"/>
</dbReference>
<dbReference type="Gene3D" id="3.90.550.10">
    <property type="entry name" value="Spore Coat Polysaccharide Biosynthesis Protein SpsA, Chain A"/>
    <property type="match status" value="1"/>
</dbReference>
<accession>A0A1H9YRF6</accession>
<evidence type="ECO:0000313" key="4">
    <source>
        <dbReference type="Proteomes" id="UP000199095"/>
    </source>
</evidence>
<feature type="repeat" description="TPR" evidence="1">
    <location>
        <begin position="274"/>
        <end position="307"/>
    </location>
</feature>
<dbReference type="RefSeq" id="WP_093131177.1">
    <property type="nucleotide sequence ID" value="NZ_FOHJ01000001.1"/>
</dbReference>
<feature type="domain" description="Glycosyltransferase 2-like" evidence="2">
    <location>
        <begin position="4"/>
        <end position="130"/>
    </location>
</feature>
<dbReference type="EMBL" id="FOHJ01000001">
    <property type="protein sequence ID" value="SES71639.1"/>
    <property type="molecule type" value="Genomic_DNA"/>
</dbReference>
<keyword evidence="4" id="KW-1185">Reference proteome</keyword>
<dbReference type="SUPFAM" id="SSF53448">
    <property type="entry name" value="Nucleotide-diphospho-sugar transferases"/>
    <property type="match status" value="1"/>
</dbReference>
<gene>
    <name evidence="3" type="ORF">SAMN05421676_101264</name>
</gene>
<evidence type="ECO:0000259" key="2">
    <source>
        <dbReference type="Pfam" id="PF00535"/>
    </source>
</evidence>
<dbReference type="InterPro" id="IPR001173">
    <property type="entry name" value="Glyco_trans_2-like"/>
</dbReference>
<feature type="repeat" description="TPR" evidence="1">
    <location>
        <begin position="677"/>
        <end position="710"/>
    </location>
</feature>
<dbReference type="Proteomes" id="UP000199095">
    <property type="component" value="Unassembled WGS sequence"/>
</dbReference>
<dbReference type="PROSITE" id="PS50005">
    <property type="entry name" value="TPR"/>
    <property type="match status" value="3"/>
</dbReference>
<name>A0A1H9YRF6_9BACI</name>
<proteinExistence type="predicted"/>
<sequence length="1042" mass="122507">MKLSFVMMVKNESKYIENVLQSIQPVSDVVESEIIVLDTGSSDDTPKIAKKYTEHVYYHKWNNDFAAMRNKSISYSKGEWIFVIDGDEIITNQQSLIDFFEKGRDQNFNSVYVNIKNIIREEEGKYNVSTVARMFKNKKNFKYVGAIHEQPLKEEPAFLMELTLVHYGYLATDKKLMERKFTRNSDLLHQELEKDPDNIYYLHQLFNTYGMHKENEKALEYIEKAYEIAKRKKIDLSRMMYIYSDLVMGLLNNKKIFQAEQICKEAIKVKDGLMDFYFYLGKAQMAMGKYSEAIKNYEKYLIIQEEYNIAPGRIDTTVTHYTIGNVEEAYVNLCFLYEKHKEYSKAKDYANKIKESQNIRSIIPIVIKTYVEQEDYRGLVSFKDEKLTETSDEVTSYFYKKLENALFQMEDNQKKEKIIENFTDGHSSYNLLNKIRMEIIKEENLTLQWVSDLRTIDFSNSPNYYGDILYYLLLQNYPIYDLLLDVKESTINNYFKYLSEKYENLSEVIYEYLQSYPFEDDLEKIRINKPLLRYALVLNNETNDELYQSLFNRFVGEGISFVKKYYNTNIIEEEKVHDVKSEEDAFFIYMLKAKSQIGVDDTSYIRYLRKALAVYPPVKQGVEYLLNQFLSSNHQSEEINDRKAIIKGQIIDFLSKDYFDEALNIVNQALQTETNDEDLYSIKAVILMKKGDFVEAKRILKQGLKINPNHIDSLYNLAFIYEQENQMSKASDMYERVLKLSNEYELLEEVESKLNQINPHFRTKPILNNNAELNYPKNASPIFIGGAGRSGTTLLRVMLNAHPNLCSGPEFKMLQQIANLYNQMISIKDIRKAYGLDIEDINTSFNNFISSFFEKFKMESNANRIVEKTPHNVLIMKELVKIFPDAKFIHVVRDGRDVASSLVTMDWYDFQGNPLPYVQNIRNATDYWKQVLTKSIQDSRDPILKGKVMFIKYEDLITEPKKIIKDVLVFLDETWSDQVLNYVNVDRGYEPNESSTNQVSKQIYTKSKKRWQIDFTQKDKKVFKEIGGQLLVDLGYENNIDW</sequence>
<dbReference type="AlphaFoldDB" id="A0A1H9YRF6"/>
<dbReference type="CDD" id="cd02511">
    <property type="entry name" value="Beta4Glucosyltransferase"/>
    <property type="match status" value="1"/>
</dbReference>